<evidence type="ECO:0000313" key="4">
    <source>
        <dbReference type="EMBL" id="MFC6153213.1"/>
    </source>
</evidence>
<reference evidence="5" key="1">
    <citation type="journal article" date="2019" name="Int. J. Syst. Evol. Microbiol.">
        <title>The Global Catalogue of Microorganisms (GCM) 10K type strain sequencing project: providing services to taxonomists for standard genome sequencing and annotation.</title>
        <authorList>
            <consortium name="The Broad Institute Genomics Platform"/>
            <consortium name="The Broad Institute Genome Sequencing Center for Infectious Disease"/>
            <person name="Wu L."/>
            <person name="Ma J."/>
        </authorList>
    </citation>
    <scope>NUCLEOTIDE SEQUENCE [LARGE SCALE GENOMIC DNA]</scope>
    <source>
        <strain evidence="5">DFY28</strain>
    </source>
</reference>
<organism evidence="4 5">
    <name type="scientific">Nocardioides yefusunii</name>
    <dbReference type="NCBI Taxonomy" id="2500546"/>
    <lineage>
        <taxon>Bacteria</taxon>
        <taxon>Bacillati</taxon>
        <taxon>Actinomycetota</taxon>
        <taxon>Actinomycetes</taxon>
        <taxon>Propionibacteriales</taxon>
        <taxon>Nocardioidaceae</taxon>
        <taxon>Nocardioides</taxon>
    </lineage>
</organism>
<dbReference type="SUPFAM" id="SSF52266">
    <property type="entry name" value="SGNH hydrolase"/>
    <property type="match status" value="1"/>
</dbReference>
<gene>
    <name evidence="4" type="ORF">ACFPWU_05980</name>
</gene>
<dbReference type="CDD" id="cd00229">
    <property type="entry name" value="SGNH_hydrolase"/>
    <property type="match status" value="1"/>
</dbReference>
<evidence type="ECO:0000256" key="1">
    <source>
        <dbReference type="SAM" id="MobiDB-lite"/>
    </source>
</evidence>
<dbReference type="EMBL" id="JBHSQI010000003">
    <property type="protein sequence ID" value="MFC6153213.1"/>
    <property type="molecule type" value="Genomic_DNA"/>
</dbReference>
<dbReference type="InterPro" id="IPR036514">
    <property type="entry name" value="SGNH_hydro_sf"/>
</dbReference>
<dbReference type="PROSITE" id="PS51257">
    <property type="entry name" value="PROKAR_LIPOPROTEIN"/>
    <property type="match status" value="1"/>
</dbReference>
<feature type="region of interest" description="Disordered" evidence="1">
    <location>
        <begin position="184"/>
        <end position="217"/>
    </location>
</feature>
<feature type="signal peptide" evidence="2">
    <location>
        <begin position="1"/>
        <end position="21"/>
    </location>
</feature>
<feature type="domain" description="SGNH hydrolase-type esterase" evidence="3">
    <location>
        <begin position="248"/>
        <end position="420"/>
    </location>
</feature>
<dbReference type="RefSeq" id="WP_128221072.1">
    <property type="nucleotide sequence ID" value="NZ_CP034929.1"/>
</dbReference>
<dbReference type="Pfam" id="PF13472">
    <property type="entry name" value="Lipase_GDSL_2"/>
    <property type="match status" value="1"/>
</dbReference>
<protein>
    <submittedName>
        <fullName evidence="4">GDSL-type esterase/lipase family protein</fullName>
    </submittedName>
</protein>
<sequence>MKSGKRLLAFLCASALTLALAGCSGSEAEKPTPEAVDPMRVFLEPWYQDLDSHAEESATVLVVGDSISEGSMTNVDVLTARWQASLQRQLRTSVGIDGAVGFVPPYWGDVMSTEATLQSGVPSEERRFGPWGLGGRALIMPGGASITYPPLTANRIRVGYGISNFGGGQAKVHIDGFDVTAQGTLGGLQDEIPGTTPSGTPDEDEPRASDDPTEVGPTIFGASATASQAGLWWTSPELGPGPHTVRVDSIAQRFGFVHTGVEYVSSPLDPVTGEERNVGVHVLDASQAGATAAEFASKNAEAGTWTEARARDADLVLVNLGSNEEEKYEESLKIVVDRALEAAPEALVLVVDGYEPGTWEHEDWEKVRAARRNVVDQYDEGVALFDLAAQWPELAKDGSTSQGLMAEVPPLHLTPQGQQRMADIFTEWLTR</sequence>
<dbReference type="InterPro" id="IPR013830">
    <property type="entry name" value="SGNH_hydro"/>
</dbReference>
<accession>A0ABW1QXX1</accession>
<evidence type="ECO:0000256" key="2">
    <source>
        <dbReference type="SAM" id="SignalP"/>
    </source>
</evidence>
<feature type="chain" id="PRO_5045889432" evidence="2">
    <location>
        <begin position="22"/>
        <end position="431"/>
    </location>
</feature>
<proteinExistence type="predicted"/>
<comment type="caution">
    <text evidence="4">The sequence shown here is derived from an EMBL/GenBank/DDBJ whole genome shotgun (WGS) entry which is preliminary data.</text>
</comment>
<keyword evidence="5" id="KW-1185">Reference proteome</keyword>
<dbReference type="Gene3D" id="3.40.50.1110">
    <property type="entry name" value="SGNH hydrolase"/>
    <property type="match status" value="1"/>
</dbReference>
<evidence type="ECO:0000313" key="5">
    <source>
        <dbReference type="Proteomes" id="UP001596098"/>
    </source>
</evidence>
<evidence type="ECO:0000259" key="3">
    <source>
        <dbReference type="Pfam" id="PF13472"/>
    </source>
</evidence>
<keyword evidence="2" id="KW-0732">Signal</keyword>
<name>A0ABW1QXX1_9ACTN</name>
<dbReference type="Proteomes" id="UP001596098">
    <property type="component" value="Unassembled WGS sequence"/>
</dbReference>